<sequence>MTAKTATHELFDARLQLAPYSEGGIPLAVAAVASPTGARLAGKHGIGLLSIGRP</sequence>
<evidence type="ECO:0000313" key="1">
    <source>
        <dbReference type="EMBL" id="EUA42363.1"/>
    </source>
</evidence>
<name>X8BGM2_MYCXE</name>
<dbReference type="EMBL" id="JAOB01000042">
    <property type="protein sequence ID" value="EUA42363.1"/>
    <property type="molecule type" value="Genomic_DNA"/>
</dbReference>
<keyword evidence="1" id="KW-0560">Oxidoreductase</keyword>
<dbReference type="Gene3D" id="3.20.20.30">
    <property type="entry name" value="Luciferase-like domain"/>
    <property type="match status" value="1"/>
</dbReference>
<dbReference type="EC" id="1.14.-.-" evidence="1"/>
<proteinExistence type="predicted"/>
<dbReference type="InterPro" id="IPR036661">
    <property type="entry name" value="Luciferase-like_sf"/>
</dbReference>
<dbReference type="PATRIC" id="fig|1299334.3.peg.4384"/>
<keyword evidence="1" id="KW-0503">Monooxygenase</keyword>
<reference evidence="1" key="1">
    <citation type="submission" date="2014-01" db="EMBL/GenBank/DDBJ databases">
        <authorList>
            <person name="Brown-Elliot B."/>
            <person name="Wallace R."/>
            <person name="Lenaerts A."/>
            <person name="Ordway D."/>
            <person name="DeGroote M.A."/>
            <person name="Parker T."/>
            <person name="Sizemore C."/>
            <person name="Tallon L.J."/>
            <person name="Sadzewicz L.K."/>
            <person name="Sengamalay N."/>
            <person name="Fraser C.M."/>
            <person name="Hine E."/>
            <person name="Shefchek K.A."/>
            <person name="Das S.P."/>
            <person name="Tettelin H."/>
        </authorList>
    </citation>
    <scope>NUCLEOTIDE SEQUENCE [LARGE SCALE GENOMIC DNA]</scope>
    <source>
        <strain evidence="1">4042</strain>
    </source>
</reference>
<dbReference type="AlphaFoldDB" id="X8BGM2"/>
<dbReference type="GO" id="GO:0004497">
    <property type="term" value="F:monooxygenase activity"/>
    <property type="evidence" value="ECO:0007669"/>
    <property type="project" value="UniProtKB-KW"/>
</dbReference>
<comment type="caution">
    <text evidence="1">The sequence shown here is derived from an EMBL/GenBank/DDBJ whole genome shotgun (WGS) entry which is preliminary data.</text>
</comment>
<organism evidence="1">
    <name type="scientific">Mycobacterium xenopi 4042</name>
    <dbReference type="NCBI Taxonomy" id="1299334"/>
    <lineage>
        <taxon>Bacteria</taxon>
        <taxon>Bacillati</taxon>
        <taxon>Actinomycetota</taxon>
        <taxon>Actinomycetes</taxon>
        <taxon>Mycobacteriales</taxon>
        <taxon>Mycobacteriaceae</taxon>
        <taxon>Mycobacterium</taxon>
    </lineage>
</organism>
<protein>
    <submittedName>
        <fullName evidence="1">Limonene 1,2-monooxygenase domain protein</fullName>
        <ecNumber evidence="1">1.14.-.-</ecNumber>
    </submittedName>
</protein>
<accession>X8BGM2</accession>
<dbReference type="GO" id="GO:0016705">
    <property type="term" value="F:oxidoreductase activity, acting on paired donors, with incorporation or reduction of molecular oxygen"/>
    <property type="evidence" value="ECO:0007669"/>
    <property type="project" value="InterPro"/>
</dbReference>
<gene>
    <name evidence="1" type="ORF">I553_6223</name>
</gene>
<dbReference type="SUPFAM" id="SSF51679">
    <property type="entry name" value="Bacterial luciferase-like"/>
    <property type="match status" value="1"/>
</dbReference>